<dbReference type="EMBL" id="JBHSWD010000001">
    <property type="protein sequence ID" value="MFC6592185.1"/>
    <property type="molecule type" value="Genomic_DNA"/>
</dbReference>
<dbReference type="InterPro" id="IPR050482">
    <property type="entry name" value="Sensor_HK_TwoCompSys"/>
</dbReference>
<evidence type="ECO:0000256" key="4">
    <source>
        <dbReference type="ARBA" id="ARBA00012438"/>
    </source>
</evidence>
<dbReference type="SUPFAM" id="SSF55781">
    <property type="entry name" value="GAF domain-like"/>
    <property type="match status" value="1"/>
</dbReference>
<reference evidence="18" key="1">
    <citation type="journal article" date="2019" name="Int. J. Syst. Evol. Microbiol.">
        <title>The Global Catalogue of Microorganisms (GCM) 10K type strain sequencing project: providing services to taxonomists for standard genome sequencing and annotation.</title>
        <authorList>
            <consortium name="The Broad Institute Genomics Platform"/>
            <consortium name="The Broad Institute Genome Sequencing Center for Infectious Disease"/>
            <person name="Wu L."/>
            <person name="Ma J."/>
        </authorList>
    </citation>
    <scope>NUCLEOTIDE SEQUENCE [LARGE SCALE GENOMIC DNA]</scope>
    <source>
        <strain evidence="18">CGMCC 1.15772</strain>
    </source>
</reference>
<evidence type="ECO:0000313" key="17">
    <source>
        <dbReference type="EMBL" id="MFC6592185.1"/>
    </source>
</evidence>
<dbReference type="InterPro" id="IPR011712">
    <property type="entry name" value="Sig_transdc_His_kin_sub3_dim/P"/>
</dbReference>
<gene>
    <name evidence="17" type="ORF">ACFP81_09370</name>
</gene>
<comment type="function">
    <text evidence="14">Member of the two-component regulatory system NreB/NreC involved in the control of dissimilatory nitrate/nitrite reduction in response to oxygen. NreB functions as a direct oxygen sensor histidine kinase which is autophosphorylated, in the absence of oxygen, probably at the conserved histidine residue, and transfers its phosphate group probably to a conserved aspartate residue of NreC. NreB/NreC activates the expression of the nitrate (narGHJI) and nitrite (nir) reductase operons, as well as the putative nitrate transporter gene narT.</text>
</comment>
<organism evidence="17 18">
    <name type="scientific">Deinococcus lacus</name>
    <dbReference type="NCBI Taxonomy" id="392561"/>
    <lineage>
        <taxon>Bacteria</taxon>
        <taxon>Thermotogati</taxon>
        <taxon>Deinococcota</taxon>
        <taxon>Deinococci</taxon>
        <taxon>Deinococcales</taxon>
        <taxon>Deinococcaceae</taxon>
        <taxon>Deinococcus</taxon>
    </lineage>
</organism>
<keyword evidence="18" id="KW-1185">Reference proteome</keyword>
<protein>
    <recommendedName>
        <fullName evidence="5">Oxygen sensor histidine kinase NreB</fullName>
        <ecNumber evidence="4">2.7.13.3</ecNumber>
    </recommendedName>
    <alternativeName>
        <fullName evidence="15">Nitrogen regulation protein B</fullName>
    </alternativeName>
</protein>
<dbReference type="Gene3D" id="3.30.450.40">
    <property type="match status" value="1"/>
</dbReference>
<dbReference type="PANTHER" id="PTHR24421">
    <property type="entry name" value="NITRATE/NITRITE SENSOR PROTEIN NARX-RELATED"/>
    <property type="match status" value="1"/>
</dbReference>
<evidence type="ECO:0000256" key="15">
    <source>
        <dbReference type="ARBA" id="ARBA00030800"/>
    </source>
</evidence>
<evidence type="ECO:0000256" key="3">
    <source>
        <dbReference type="ARBA" id="ARBA00004496"/>
    </source>
</evidence>
<comment type="caution">
    <text evidence="17">The sequence shown here is derived from an EMBL/GenBank/DDBJ whole genome shotgun (WGS) entry which is preliminary data.</text>
</comment>
<evidence type="ECO:0000256" key="5">
    <source>
        <dbReference type="ARBA" id="ARBA00017322"/>
    </source>
</evidence>
<dbReference type="PANTHER" id="PTHR24421:SF57">
    <property type="entry name" value="HISTIDINE KINASE DIMERISATION AND PHOSPHOACCEPTOR REGION"/>
    <property type="match status" value="1"/>
</dbReference>
<dbReference type="Pfam" id="PF07730">
    <property type="entry name" value="HisKA_3"/>
    <property type="match status" value="1"/>
</dbReference>
<evidence type="ECO:0000256" key="14">
    <source>
        <dbReference type="ARBA" id="ARBA00024827"/>
    </source>
</evidence>
<dbReference type="Proteomes" id="UP001596297">
    <property type="component" value="Unassembled WGS sequence"/>
</dbReference>
<dbReference type="InterPro" id="IPR029016">
    <property type="entry name" value="GAF-like_dom_sf"/>
</dbReference>
<dbReference type="PRINTS" id="PR00344">
    <property type="entry name" value="BCTRLSENSOR"/>
</dbReference>
<dbReference type="Pfam" id="PF02518">
    <property type="entry name" value="HATPase_c"/>
    <property type="match status" value="1"/>
</dbReference>
<evidence type="ECO:0000256" key="6">
    <source>
        <dbReference type="ARBA" id="ARBA00022485"/>
    </source>
</evidence>
<keyword evidence="10 17" id="KW-0418">Kinase</keyword>
<dbReference type="Gene3D" id="1.20.5.1930">
    <property type="match status" value="1"/>
</dbReference>
<dbReference type="InterPro" id="IPR003594">
    <property type="entry name" value="HATPase_dom"/>
</dbReference>
<name>A0ABW1YCZ0_9DEIO</name>
<feature type="domain" description="Histidine kinase" evidence="16">
    <location>
        <begin position="60"/>
        <end position="261"/>
    </location>
</feature>
<sequence length="266" mass="29141">MRDEEGLVGVLVLADTRPGAFEEISLPLLALMASQATLGVRNARAYLYSEELAITEERTRIAREIHDGVAQSLAFCALKLDLVTRQLERGNERPEQVAEIQAASALLREQIREVRRSIFALRPIDLERYGLDETLRRYVHDFGEQHGLRASLELSGELHLTPGDEATLFRLLQESLNNVAKHSAASEVRVELRGDARSVTLRVTDDGQGFDPAQVSGRVSSAGGLGLMQMRERVEGRGGRYEVRSAAGAGTVVEASLPQSADLLLA</sequence>
<dbReference type="RefSeq" id="WP_380083193.1">
    <property type="nucleotide sequence ID" value="NZ_JBHSWD010000001.1"/>
</dbReference>
<evidence type="ECO:0000256" key="2">
    <source>
        <dbReference type="ARBA" id="ARBA00001966"/>
    </source>
</evidence>
<evidence type="ECO:0000256" key="1">
    <source>
        <dbReference type="ARBA" id="ARBA00000085"/>
    </source>
</evidence>
<evidence type="ECO:0000256" key="12">
    <source>
        <dbReference type="ARBA" id="ARBA00023012"/>
    </source>
</evidence>
<dbReference type="SUPFAM" id="SSF55874">
    <property type="entry name" value="ATPase domain of HSP90 chaperone/DNA topoisomerase II/histidine kinase"/>
    <property type="match status" value="1"/>
</dbReference>
<keyword evidence="8" id="KW-0808">Transferase</keyword>
<keyword evidence="6" id="KW-0004">4Fe-4S</keyword>
<keyword evidence="12" id="KW-0902">Two-component regulatory system</keyword>
<accession>A0ABW1YCZ0</accession>
<comment type="subcellular location">
    <subcellularLocation>
        <location evidence="3">Cytoplasm</location>
    </subcellularLocation>
</comment>
<evidence type="ECO:0000256" key="11">
    <source>
        <dbReference type="ARBA" id="ARBA00023004"/>
    </source>
</evidence>
<keyword evidence="11" id="KW-0408">Iron</keyword>
<evidence type="ECO:0000256" key="13">
    <source>
        <dbReference type="ARBA" id="ARBA00023014"/>
    </source>
</evidence>
<proteinExistence type="predicted"/>
<comment type="catalytic activity">
    <reaction evidence="1">
        <text>ATP + protein L-histidine = ADP + protein N-phospho-L-histidine.</text>
        <dbReference type="EC" id="2.7.13.3"/>
    </reaction>
</comment>
<dbReference type="InterPro" id="IPR004358">
    <property type="entry name" value="Sig_transdc_His_kin-like_C"/>
</dbReference>
<keyword evidence="13" id="KW-0411">Iron-sulfur</keyword>
<keyword evidence="7" id="KW-0963">Cytoplasm</keyword>
<dbReference type="Gene3D" id="3.30.565.10">
    <property type="entry name" value="Histidine kinase-like ATPase, C-terminal domain"/>
    <property type="match status" value="1"/>
</dbReference>
<comment type="cofactor">
    <cofactor evidence="2">
        <name>[4Fe-4S] cluster</name>
        <dbReference type="ChEBI" id="CHEBI:49883"/>
    </cofactor>
</comment>
<evidence type="ECO:0000256" key="7">
    <source>
        <dbReference type="ARBA" id="ARBA00022490"/>
    </source>
</evidence>
<dbReference type="CDD" id="cd16917">
    <property type="entry name" value="HATPase_UhpB-NarQ-NarX-like"/>
    <property type="match status" value="1"/>
</dbReference>
<dbReference type="PROSITE" id="PS50109">
    <property type="entry name" value="HIS_KIN"/>
    <property type="match status" value="1"/>
</dbReference>
<dbReference type="InterPro" id="IPR036890">
    <property type="entry name" value="HATPase_C_sf"/>
</dbReference>
<evidence type="ECO:0000256" key="8">
    <source>
        <dbReference type="ARBA" id="ARBA00022679"/>
    </source>
</evidence>
<evidence type="ECO:0000256" key="10">
    <source>
        <dbReference type="ARBA" id="ARBA00022777"/>
    </source>
</evidence>
<keyword evidence="9" id="KW-0479">Metal-binding</keyword>
<evidence type="ECO:0000259" key="16">
    <source>
        <dbReference type="PROSITE" id="PS50109"/>
    </source>
</evidence>
<dbReference type="GO" id="GO:0016301">
    <property type="term" value="F:kinase activity"/>
    <property type="evidence" value="ECO:0007669"/>
    <property type="project" value="UniProtKB-KW"/>
</dbReference>
<evidence type="ECO:0000313" key="18">
    <source>
        <dbReference type="Proteomes" id="UP001596297"/>
    </source>
</evidence>
<dbReference type="EC" id="2.7.13.3" evidence="4"/>
<dbReference type="SMART" id="SM00387">
    <property type="entry name" value="HATPase_c"/>
    <property type="match status" value="1"/>
</dbReference>
<evidence type="ECO:0000256" key="9">
    <source>
        <dbReference type="ARBA" id="ARBA00022723"/>
    </source>
</evidence>
<dbReference type="InterPro" id="IPR005467">
    <property type="entry name" value="His_kinase_dom"/>
</dbReference>